<sequence length="162" mass="17790">MAELLSHVLIAYVLFTIASWRLEWLTKRWVAIGMIGALLPDLNRIGMFVDDATIETTLGVPFGVDALHTLGGVILLSGIGALVLTEAHRRAFSVLLAGALTHLITDGLKAYADAEAGAWLYPFTWYRHPTPNLYVSTDQSVLLVTGTLAVTVFLCDRYWSDQ</sequence>
<reference evidence="2 3" key="1">
    <citation type="journal article" date="2014" name="PLoS Genet.">
        <title>Phylogenetically driven sequencing of extremely halophilic archaea reveals strategies for static and dynamic osmo-response.</title>
        <authorList>
            <person name="Becker E.A."/>
            <person name="Seitzer P.M."/>
            <person name="Tritt A."/>
            <person name="Larsen D."/>
            <person name="Krusor M."/>
            <person name="Yao A.I."/>
            <person name="Wu D."/>
            <person name="Madern D."/>
            <person name="Eisen J.A."/>
            <person name="Darling A.E."/>
            <person name="Facciotti M.T."/>
        </authorList>
    </citation>
    <scope>NUCLEOTIDE SEQUENCE [LARGE SCALE GENOMIC DNA]</scope>
    <source>
        <strain evidence="2 3">JCM 10990</strain>
    </source>
</reference>
<dbReference type="EMBL" id="AOIN01000069">
    <property type="protein sequence ID" value="ELY97298.1"/>
    <property type="molecule type" value="Genomic_DNA"/>
</dbReference>
<dbReference type="Pfam" id="PF04307">
    <property type="entry name" value="YdjM"/>
    <property type="match status" value="1"/>
</dbReference>
<dbReference type="AlphaFoldDB" id="M0AIR8"/>
<feature type="transmembrane region" description="Helical" evidence="1">
    <location>
        <begin position="29"/>
        <end position="46"/>
    </location>
</feature>
<name>M0AIR8_9EURY</name>
<dbReference type="STRING" id="1227492.C482_13730"/>
<evidence type="ECO:0000313" key="3">
    <source>
        <dbReference type="Proteomes" id="UP000011693"/>
    </source>
</evidence>
<dbReference type="InterPro" id="IPR007404">
    <property type="entry name" value="YdjM-like"/>
</dbReference>
<dbReference type="RefSeq" id="WP_006168178.1">
    <property type="nucleotide sequence ID" value="NZ_AOIN01000069.1"/>
</dbReference>
<keyword evidence="1" id="KW-0812">Transmembrane</keyword>
<dbReference type="PATRIC" id="fig|1227492.4.peg.2726"/>
<keyword evidence="3" id="KW-1185">Reference proteome</keyword>
<dbReference type="OrthoDB" id="241062at2157"/>
<dbReference type="Proteomes" id="UP000011693">
    <property type="component" value="Unassembled WGS sequence"/>
</dbReference>
<evidence type="ECO:0000313" key="2">
    <source>
        <dbReference type="EMBL" id="ELY97298.1"/>
    </source>
</evidence>
<accession>M0AIR8</accession>
<comment type="caution">
    <text evidence="2">The sequence shown here is derived from an EMBL/GenBank/DDBJ whole genome shotgun (WGS) entry which is preliminary data.</text>
</comment>
<proteinExistence type="predicted"/>
<dbReference type="GO" id="GO:0016787">
    <property type="term" value="F:hydrolase activity"/>
    <property type="evidence" value="ECO:0007669"/>
    <property type="project" value="UniProtKB-KW"/>
</dbReference>
<keyword evidence="1" id="KW-0472">Membrane</keyword>
<feature type="transmembrane region" description="Helical" evidence="1">
    <location>
        <begin position="6"/>
        <end position="22"/>
    </location>
</feature>
<evidence type="ECO:0000256" key="1">
    <source>
        <dbReference type="SAM" id="Phobius"/>
    </source>
</evidence>
<keyword evidence="1" id="KW-1133">Transmembrane helix</keyword>
<protein>
    <submittedName>
        <fullName evidence="2">Membrane-bound metal-dependent hydrolase</fullName>
    </submittedName>
</protein>
<keyword evidence="2" id="KW-0378">Hydrolase</keyword>
<feature type="transmembrane region" description="Helical" evidence="1">
    <location>
        <begin position="66"/>
        <end position="84"/>
    </location>
</feature>
<gene>
    <name evidence="2" type="ORF">C482_13730</name>
</gene>
<organism evidence="2 3">
    <name type="scientific">Natrialba chahannaoensis JCM 10990</name>
    <dbReference type="NCBI Taxonomy" id="1227492"/>
    <lineage>
        <taxon>Archaea</taxon>
        <taxon>Methanobacteriati</taxon>
        <taxon>Methanobacteriota</taxon>
        <taxon>Stenosarchaea group</taxon>
        <taxon>Halobacteria</taxon>
        <taxon>Halobacteriales</taxon>
        <taxon>Natrialbaceae</taxon>
        <taxon>Natrialba</taxon>
    </lineage>
</organism>